<name>A0A517LZM0_9BACT</name>
<reference evidence="1 2" key="1">
    <citation type="submission" date="2019-02" db="EMBL/GenBank/DDBJ databases">
        <title>Deep-cultivation of Planctomycetes and their phenomic and genomic characterization uncovers novel biology.</title>
        <authorList>
            <person name="Wiegand S."/>
            <person name="Jogler M."/>
            <person name="Boedeker C."/>
            <person name="Pinto D."/>
            <person name="Vollmers J."/>
            <person name="Rivas-Marin E."/>
            <person name="Kohn T."/>
            <person name="Peeters S.H."/>
            <person name="Heuer A."/>
            <person name="Rast P."/>
            <person name="Oberbeckmann S."/>
            <person name="Bunk B."/>
            <person name="Jeske O."/>
            <person name="Meyerdierks A."/>
            <person name="Storesund J.E."/>
            <person name="Kallscheuer N."/>
            <person name="Luecker S."/>
            <person name="Lage O.M."/>
            <person name="Pohl T."/>
            <person name="Merkel B.J."/>
            <person name="Hornburger P."/>
            <person name="Mueller R.-W."/>
            <person name="Bruemmer F."/>
            <person name="Labrenz M."/>
            <person name="Spormann A.M."/>
            <person name="Op den Camp H."/>
            <person name="Overmann J."/>
            <person name="Amann R."/>
            <person name="Jetten M.S.M."/>
            <person name="Mascher T."/>
            <person name="Medema M.H."/>
            <person name="Devos D.P."/>
            <person name="Kaster A.-K."/>
            <person name="Ovreas L."/>
            <person name="Rohde M."/>
            <person name="Galperin M.Y."/>
            <person name="Jogler C."/>
        </authorList>
    </citation>
    <scope>NUCLEOTIDE SEQUENCE [LARGE SCALE GENOMIC DNA]</scope>
    <source>
        <strain evidence="1 2">EC9</strain>
    </source>
</reference>
<protein>
    <submittedName>
        <fullName evidence="1">Uncharacterized protein</fullName>
    </submittedName>
</protein>
<dbReference type="KEGG" id="ruv:EC9_22520"/>
<dbReference type="AlphaFoldDB" id="A0A517LZM0"/>
<organism evidence="1 2">
    <name type="scientific">Rosistilla ulvae</name>
    <dbReference type="NCBI Taxonomy" id="1930277"/>
    <lineage>
        <taxon>Bacteria</taxon>
        <taxon>Pseudomonadati</taxon>
        <taxon>Planctomycetota</taxon>
        <taxon>Planctomycetia</taxon>
        <taxon>Pirellulales</taxon>
        <taxon>Pirellulaceae</taxon>
        <taxon>Rosistilla</taxon>
    </lineage>
</organism>
<dbReference type="Proteomes" id="UP000319557">
    <property type="component" value="Chromosome"/>
</dbReference>
<keyword evidence="2" id="KW-1185">Reference proteome</keyword>
<dbReference type="RefSeq" id="WP_145344950.1">
    <property type="nucleotide sequence ID" value="NZ_CP036261.1"/>
</dbReference>
<proteinExistence type="predicted"/>
<sequence>MIREETQATVVMIEASRCFAATDLAPDNVLTLIALVSDDPSDWKEAASLWSRYSTSVVCKSIEELSIREIGYGDALKTLANSEAWVVIDFPSKRVFSGGEFMPVTRDADFAMVADEAGNQHCPLSIHLPPWWEMHEPASLDAIDRPRDTPINKPHVDREVLYGAPFLQDIASRVLDTVANDVWLQTNAGENASDRYQSTVAIHRDWLMTPRSDLGGRMPRELLHGARQWIEQVTWGQQQRVQDGGPTIALPDDWADYATAPMGGEEMCLYFDLCREVIGAGWRWCSGEAGNRTSQYEADAATELTNFLRVAKNDWLSSPFEEGPSPSFIIQCSRRRVPRGLGSTIEGIEAPQVEEHSIGCDCPICEMLADGMFGIGFECLDGHHLELDNEFAFSMLETREAWEEQQREFGLYNSELDFELLAPEEAGQGDATLASAWSGICDDTPLPGDPTGHMKLAFMVAEIVSNLQFSGAPHDDVLRLNEAFANFRRSDIDRREATSSALKSNLQTLAERYPELISKSADLQSRIDELLRSSSPHSN</sequence>
<dbReference type="EMBL" id="CP036261">
    <property type="protein sequence ID" value="QDS88066.1"/>
    <property type="molecule type" value="Genomic_DNA"/>
</dbReference>
<dbReference type="OrthoDB" id="259106at2"/>
<evidence type="ECO:0000313" key="2">
    <source>
        <dbReference type="Proteomes" id="UP000319557"/>
    </source>
</evidence>
<evidence type="ECO:0000313" key="1">
    <source>
        <dbReference type="EMBL" id="QDS88066.1"/>
    </source>
</evidence>
<accession>A0A517LZM0</accession>
<gene>
    <name evidence="1" type="ORF">EC9_22520</name>
</gene>